<gene>
    <name evidence="1" type="ORF">BVRB_022620</name>
</gene>
<dbReference type="Gramene" id="KMS94317">
    <property type="protein sequence ID" value="KMS94317"/>
    <property type="gene ID" value="BVRB_022620"/>
</dbReference>
<keyword evidence="2" id="KW-1185">Reference proteome</keyword>
<reference evidence="1 2" key="1">
    <citation type="journal article" date="2014" name="Nature">
        <title>The genome of the recently domesticated crop plant sugar beet (Beta vulgaris).</title>
        <authorList>
            <person name="Dohm J.C."/>
            <person name="Minoche A.E."/>
            <person name="Holtgrawe D."/>
            <person name="Capella-Gutierrez S."/>
            <person name="Zakrzewski F."/>
            <person name="Tafer H."/>
            <person name="Rupp O."/>
            <person name="Sorensen T.R."/>
            <person name="Stracke R."/>
            <person name="Reinhardt R."/>
            <person name="Goesmann A."/>
            <person name="Kraft T."/>
            <person name="Schulz B."/>
            <person name="Stadler P.F."/>
            <person name="Schmidt T."/>
            <person name="Gabaldon T."/>
            <person name="Lehrach H."/>
            <person name="Weisshaar B."/>
            <person name="Himmelbauer H."/>
        </authorList>
    </citation>
    <scope>NUCLEOTIDE SEQUENCE [LARGE SCALE GENOMIC DNA]</scope>
    <source>
        <tissue evidence="1">Taproot</tissue>
    </source>
</reference>
<evidence type="ECO:0000313" key="1">
    <source>
        <dbReference type="EMBL" id="KMS94317.1"/>
    </source>
</evidence>
<name>A0A0J8B393_BETVV</name>
<proteinExistence type="predicted"/>
<dbReference type="EMBL" id="KQ094332">
    <property type="protein sequence ID" value="KMS94317.1"/>
    <property type="molecule type" value="Genomic_DNA"/>
</dbReference>
<dbReference type="AlphaFoldDB" id="A0A0J8B393"/>
<sequence length="213" mass="24693">MEIFVFRNVTFPGSFLHSHPPGFTAVQLIEANIGERRIFSCGGGLLAAGEDPAIFRSSFHVQTFGICSEITSKLNATWNQLKLAFDCLMNFKQEKFPLTSWDNAVLKHVQLRKIGLFHAIYDFVFHNFQRNEVNFNYLLVAVKLFDTIEESLKNNQVYRRASDIFGWLSRIQPDPYESYMFKTLKKIAETGKDDAIESFIKNRENPYLMQRTM</sequence>
<dbReference type="Proteomes" id="UP000035740">
    <property type="component" value="Unassembled WGS sequence"/>
</dbReference>
<evidence type="ECO:0000313" key="2">
    <source>
        <dbReference type="Proteomes" id="UP000035740"/>
    </source>
</evidence>
<protein>
    <submittedName>
        <fullName evidence="1">Uncharacterized protein</fullName>
    </submittedName>
</protein>
<organism evidence="1 2">
    <name type="scientific">Beta vulgaris subsp. vulgaris</name>
    <name type="common">Beet</name>
    <dbReference type="NCBI Taxonomy" id="3555"/>
    <lineage>
        <taxon>Eukaryota</taxon>
        <taxon>Viridiplantae</taxon>
        <taxon>Streptophyta</taxon>
        <taxon>Embryophyta</taxon>
        <taxon>Tracheophyta</taxon>
        <taxon>Spermatophyta</taxon>
        <taxon>Magnoliopsida</taxon>
        <taxon>eudicotyledons</taxon>
        <taxon>Gunneridae</taxon>
        <taxon>Pentapetalae</taxon>
        <taxon>Caryophyllales</taxon>
        <taxon>Chenopodiaceae</taxon>
        <taxon>Betoideae</taxon>
        <taxon>Beta</taxon>
    </lineage>
</organism>
<accession>A0A0J8B393</accession>